<comment type="caution">
    <text evidence="1">The sequence shown here is derived from an EMBL/GenBank/DDBJ whole genome shotgun (WGS) entry which is preliminary data.</text>
</comment>
<sequence length="194" mass="22580">MRPGKPPIGGSRMYRMRRPMPRSCLSAALFGLFCLGFVVEDFVDGFTLANYNARKLSVETSFWRENRPRDGLLMTAESDDEGDTHDDFGEDDLPSAGVVFDDLNWRVEKLKLEEANTRRLLKSKPRFLPYDECSKWVQAFGRWETEEDWTSWIEMGEKRNSYIPSRPDEYYGRLGQWISWDHFLGVSSKKDQSG</sequence>
<organism evidence="1 2">
    <name type="scientific">Seminavis robusta</name>
    <dbReference type="NCBI Taxonomy" id="568900"/>
    <lineage>
        <taxon>Eukaryota</taxon>
        <taxon>Sar</taxon>
        <taxon>Stramenopiles</taxon>
        <taxon>Ochrophyta</taxon>
        <taxon>Bacillariophyta</taxon>
        <taxon>Bacillariophyceae</taxon>
        <taxon>Bacillariophycidae</taxon>
        <taxon>Naviculales</taxon>
        <taxon>Naviculaceae</taxon>
        <taxon>Seminavis</taxon>
    </lineage>
</organism>
<protein>
    <submittedName>
        <fullName evidence="1">Uncharacterized protein</fullName>
    </submittedName>
</protein>
<gene>
    <name evidence="1" type="ORF">SEMRO_625_G177600.1</name>
</gene>
<evidence type="ECO:0000313" key="1">
    <source>
        <dbReference type="EMBL" id="CAB9513997.1"/>
    </source>
</evidence>
<reference evidence="1" key="1">
    <citation type="submission" date="2020-06" db="EMBL/GenBank/DDBJ databases">
        <authorList>
            <consortium name="Plant Systems Biology data submission"/>
        </authorList>
    </citation>
    <scope>NUCLEOTIDE SEQUENCE</scope>
    <source>
        <strain evidence="1">D6</strain>
    </source>
</reference>
<dbReference type="Proteomes" id="UP001153069">
    <property type="component" value="Unassembled WGS sequence"/>
</dbReference>
<evidence type="ECO:0000313" key="2">
    <source>
        <dbReference type="Proteomes" id="UP001153069"/>
    </source>
</evidence>
<keyword evidence="2" id="KW-1185">Reference proteome</keyword>
<name>A0A9N8E3M8_9STRA</name>
<dbReference type="OrthoDB" id="41151at2759"/>
<dbReference type="AlphaFoldDB" id="A0A9N8E3M8"/>
<proteinExistence type="predicted"/>
<accession>A0A9N8E3M8</accession>
<dbReference type="EMBL" id="CAICTM010000624">
    <property type="protein sequence ID" value="CAB9513997.1"/>
    <property type="molecule type" value="Genomic_DNA"/>
</dbReference>